<dbReference type="InterPro" id="IPR036388">
    <property type="entry name" value="WH-like_DNA-bd_sf"/>
</dbReference>
<evidence type="ECO:0000256" key="3">
    <source>
        <dbReference type="ARBA" id="ARBA00022927"/>
    </source>
</evidence>
<dbReference type="PANTHER" id="PTHR13149:SF0">
    <property type="entry name" value="VACUOLAR PROTEIN-SORTING-ASSOCIATED PROTEIN 25"/>
    <property type="match status" value="1"/>
</dbReference>
<reference evidence="5" key="1">
    <citation type="journal article" date="2020" name="Stud. Mycol.">
        <title>101 Dothideomycetes genomes: a test case for predicting lifestyles and emergence of pathogens.</title>
        <authorList>
            <person name="Haridas S."/>
            <person name="Albert R."/>
            <person name="Binder M."/>
            <person name="Bloem J."/>
            <person name="Labutti K."/>
            <person name="Salamov A."/>
            <person name="Andreopoulos B."/>
            <person name="Baker S."/>
            <person name="Barry K."/>
            <person name="Bills G."/>
            <person name="Bluhm B."/>
            <person name="Cannon C."/>
            <person name="Castanera R."/>
            <person name="Culley D."/>
            <person name="Daum C."/>
            <person name="Ezra D."/>
            <person name="Gonzalez J."/>
            <person name="Henrissat B."/>
            <person name="Kuo A."/>
            <person name="Liang C."/>
            <person name="Lipzen A."/>
            <person name="Lutzoni F."/>
            <person name="Magnuson J."/>
            <person name="Mondo S."/>
            <person name="Nolan M."/>
            <person name="Ohm R."/>
            <person name="Pangilinan J."/>
            <person name="Park H.-J."/>
            <person name="Ramirez L."/>
            <person name="Alfaro M."/>
            <person name="Sun H."/>
            <person name="Tritt A."/>
            <person name="Yoshinaga Y."/>
            <person name="Zwiers L.-H."/>
            <person name="Turgeon B."/>
            <person name="Goodwin S."/>
            <person name="Spatafora J."/>
            <person name="Crous P."/>
            <person name="Grigoriev I."/>
        </authorList>
    </citation>
    <scope>NUCLEOTIDE SEQUENCE</scope>
    <source>
        <strain evidence="5">CBS 116435</strain>
    </source>
</reference>
<evidence type="ECO:0000313" key="6">
    <source>
        <dbReference type="Proteomes" id="UP000799441"/>
    </source>
</evidence>
<keyword evidence="3" id="KW-0653">Protein transport</keyword>
<comment type="caution">
    <text evidence="5">The sequence shown here is derived from an EMBL/GenBank/DDBJ whole genome shotgun (WGS) entry which is preliminary data.</text>
</comment>
<keyword evidence="6" id="KW-1185">Reference proteome</keyword>
<organism evidence="5 6">
    <name type="scientific">Polychaeton citri CBS 116435</name>
    <dbReference type="NCBI Taxonomy" id="1314669"/>
    <lineage>
        <taxon>Eukaryota</taxon>
        <taxon>Fungi</taxon>
        <taxon>Dikarya</taxon>
        <taxon>Ascomycota</taxon>
        <taxon>Pezizomycotina</taxon>
        <taxon>Dothideomycetes</taxon>
        <taxon>Dothideomycetidae</taxon>
        <taxon>Capnodiales</taxon>
        <taxon>Capnodiaceae</taxon>
        <taxon>Polychaeton</taxon>
    </lineage>
</organism>
<dbReference type="GO" id="GO:0042803">
    <property type="term" value="F:protein homodimerization activity"/>
    <property type="evidence" value="ECO:0007669"/>
    <property type="project" value="TreeGrafter"/>
</dbReference>
<dbReference type="PANTHER" id="PTHR13149">
    <property type="entry name" value="VACUOLAR PROTEIN SORTING-ASSOCIATED PROTEIN VPS25"/>
    <property type="match status" value="1"/>
</dbReference>
<proteinExistence type="inferred from homology"/>
<dbReference type="EMBL" id="MU003837">
    <property type="protein sequence ID" value="KAF2717733.1"/>
    <property type="molecule type" value="Genomic_DNA"/>
</dbReference>
<dbReference type="Gene3D" id="1.10.10.10">
    <property type="entry name" value="Winged helix-like DNA-binding domain superfamily/Winged helix DNA-binding domain"/>
    <property type="match status" value="1"/>
</dbReference>
<dbReference type="GO" id="GO:0043328">
    <property type="term" value="P:protein transport to vacuole involved in ubiquitin-dependent protein catabolic process via the multivesicular body sorting pathway"/>
    <property type="evidence" value="ECO:0007669"/>
    <property type="project" value="TreeGrafter"/>
</dbReference>
<dbReference type="InterPro" id="IPR008570">
    <property type="entry name" value="ESCRT-II_cplx_Vps25-sub"/>
</dbReference>
<sequence>MDAALIARQGAVSPVPSSTFSTATTLKASTSSFSFPSPTSYPPFYTLQPNLTTRAKQLTYWSQLVVSYAQYHRLFKLSLSTPPPGLFNSPTLPRSLSPSDIRLLLDWMSEPANGSKIEWIPAASRITNSETCWVYWKSLGEWADELYAWVVEETGQKGAVLTVYELREGEQTKRCAWYGMDEDLLKKVLQVLVKRGKVQIFGQDEEAGVKFF</sequence>
<evidence type="ECO:0000256" key="4">
    <source>
        <dbReference type="ARBA" id="ARBA00030094"/>
    </source>
</evidence>
<evidence type="ECO:0000256" key="2">
    <source>
        <dbReference type="ARBA" id="ARBA00022448"/>
    </source>
</evidence>
<accession>A0A9P4ULE3</accession>
<dbReference type="OrthoDB" id="245150at2759"/>
<dbReference type="Pfam" id="PF05871">
    <property type="entry name" value="ESCRT-II"/>
    <property type="match status" value="1"/>
</dbReference>
<name>A0A9P4ULE3_9PEZI</name>
<protein>
    <recommendedName>
        <fullName evidence="4">ESCRT-II complex subunit VPS25</fullName>
    </recommendedName>
</protein>
<dbReference type="SUPFAM" id="SSF46785">
    <property type="entry name" value="Winged helix' DNA-binding domain"/>
    <property type="match status" value="2"/>
</dbReference>
<comment type="similarity">
    <text evidence="1">Belongs to the VPS25 family.</text>
</comment>
<dbReference type="GO" id="GO:0005198">
    <property type="term" value="F:structural molecule activity"/>
    <property type="evidence" value="ECO:0007669"/>
    <property type="project" value="TreeGrafter"/>
</dbReference>
<keyword evidence="2" id="KW-0813">Transport</keyword>
<evidence type="ECO:0000313" key="5">
    <source>
        <dbReference type="EMBL" id="KAF2717733.1"/>
    </source>
</evidence>
<evidence type="ECO:0000256" key="1">
    <source>
        <dbReference type="ARBA" id="ARBA00009674"/>
    </source>
</evidence>
<dbReference type="GO" id="GO:0016236">
    <property type="term" value="P:macroautophagy"/>
    <property type="evidence" value="ECO:0007669"/>
    <property type="project" value="UniProtKB-ARBA"/>
</dbReference>
<dbReference type="GO" id="GO:0000814">
    <property type="term" value="C:ESCRT II complex"/>
    <property type="evidence" value="ECO:0007669"/>
    <property type="project" value="InterPro"/>
</dbReference>
<dbReference type="FunFam" id="1.10.10.10:FF:000141">
    <property type="entry name" value="vacuolar protein-sorting-associated protein 25"/>
    <property type="match status" value="1"/>
</dbReference>
<dbReference type="Gene3D" id="1.10.10.570">
    <property type="entry name" value="Winged helix' DNA-binding domain. Chain C. Domain 1"/>
    <property type="match status" value="1"/>
</dbReference>
<gene>
    <name evidence="5" type="ORF">K431DRAFT_232469</name>
</gene>
<dbReference type="InterPro" id="IPR036390">
    <property type="entry name" value="WH_DNA-bd_sf"/>
</dbReference>
<dbReference type="Proteomes" id="UP000799441">
    <property type="component" value="Unassembled WGS sequence"/>
</dbReference>
<dbReference type="InterPro" id="IPR014041">
    <property type="entry name" value="ESCRT-II_cplx_Vps25-sub_N"/>
</dbReference>
<dbReference type="AlphaFoldDB" id="A0A9P4ULE3"/>